<dbReference type="InterPro" id="IPR011991">
    <property type="entry name" value="ArsR-like_HTH"/>
</dbReference>
<dbReference type="Proteomes" id="UP000886842">
    <property type="component" value="Unassembled WGS sequence"/>
</dbReference>
<dbReference type="SUPFAM" id="SSF46785">
    <property type="entry name" value="Winged helix' DNA-binding domain"/>
    <property type="match status" value="1"/>
</dbReference>
<evidence type="ECO:0000259" key="4">
    <source>
        <dbReference type="SMART" id="SM00418"/>
    </source>
</evidence>
<reference evidence="5" key="2">
    <citation type="journal article" date="2021" name="PeerJ">
        <title>Extensive microbial diversity within the chicken gut microbiome revealed by metagenomics and culture.</title>
        <authorList>
            <person name="Gilroy R."/>
            <person name="Ravi A."/>
            <person name="Getino M."/>
            <person name="Pursley I."/>
            <person name="Horton D.L."/>
            <person name="Alikhan N.F."/>
            <person name="Baker D."/>
            <person name="Gharbi K."/>
            <person name="Hall N."/>
            <person name="Watson M."/>
            <person name="Adriaenssens E.M."/>
            <person name="Foster-Nyarko E."/>
            <person name="Jarju S."/>
            <person name="Secka A."/>
            <person name="Antonio M."/>
            <person name="Oren A."/>
            <person name="Chaudhuri R.R."/>
            <person name="La Ragione R."/>
            <person name="Hildebrand F."/>
            <person name="Pallen M.J."/>
        </authorList>
    </citation>
    <scope>NUCLEOTIDE SEQUENCE</scope>
    <source>
        <strain evidence="5">ChiGjej1B1-24693</strain>
    </source>
</reference>
<evidence type="ECO:0000313" key="5">
    <source>
        <dbReference type="EMBL" id="HIT76766.1"/>
    </source>
</evidence>
<dbReference type="InterPro" id="IPR036390">
    <property type="entry name" value="WH_DNA-bd_sf"/>
</dbReference>
<dbReference type="CDD" id="cd00090">
    <property type="entry name" value="HTH_ARSR"/>
    <property type="match status" value="1"/>
</dbReference>
<dbReference type="AlphaFoldDB" id="A0A9D1GZN8"/>
<protein>
    <submittedName>
        <fullName evidence="5">Helix-turn-helix transcriptional regulator</fullName>
    </submittedName>
</protein>
<dbReference type="InterPro" id="IPR051081">
    <property type="entry name" value="HTH_MetalResp_TranReg"/>
</dbReference>
<evidence type="ECO:0000256" key="2">
    <source>
        <dbReference type="ARBA" id="ARBA00023125"/>
    </source>
</evidence>
<dbReference type="SMART" id="SM00418">
    <property type="entry name" value="HTH_ARSR"/>
    <property type="match status" value="1"/>
</dbReference>
<sequence>MTEHEPTVDERLAALEEAIAELSTRRVAEPSSDPGDDQFWIVNELERQDLEVVTFAGRLEVPDAGPVHWQYGQGAAELAERDWSELAATMDALAHPVRLRLVQLVHCGVRTTAELQQQEGLGTTGQLHHHLRQLVAAGWLTSPRRGHYEVPATRVVPLLTIMLAATH</sequence>
<keyword evidence="2" id="KW-0238">DNA-binding</keyword>
<dbReference type="InterPro" id="IPR001845">
    <property type="entry name" value="HTH_ArsR_DNA-bd_dom"/>
</dbReference>
<accession>A0A9D1GZN8</accession>
<comment type="caution">
    <text evidence="5">The sequence shown here is derived from an EMBL/GenBank/DDBJ whole genome shotgun (WGS) entry which is preliminary data.</text>
</comment>
<proteinExistence type="predicted"/>
<dbReference type="Gene3D" id="1.10.10.10">
    <property type="entry name" value="Winged helix-like DNA-binding domain superfamily/Winged helix DNA-binding domain"/>
    <property type="match status" value="1"/>
</dbReference>
<dbReference type="PANTHER" id="PTHR33154:SF18">
    <property type="entry name" value="ARSENICAL RESISTANCE OPERON REPRESSOR"/>
    <property type="match status" value="1"/>
</dbReference>
<feature type="domain" description="HTH arsR-type" evidence="4">
    <location>
        <begin position="88"/>
        <end position="164"/>
    </location>
</feature>
<dbReference type="EMBL" id="DVLP01000415">
    <property type="protein sequence ID" value="HIT76766.1"/>
    <property type="molecule type" value="Genomic_DNA"/>
</dbReference>
<evidence type="ECO:0000256" key="1">
    <source>
        <dbReference type="ARBA" id="ARBA00023015"/>
    </source>
</evidence>
<evidence type="ECO:0000256" key="3">
    <source>
        <dbReference type="ARBA" id="ARBA00023163"/>
    </source>
</evidence>
<keyword evidence="3" id="KW-0804">Transcription</keyword>
<organism evidence="5 6">
    <name type="scientific">Candidatus Avipropionibacterium avicola</name>
    <dbReference type="NCBI Taxonomy" id="2840701"/>
    <lineage>
        <taxon>Bacteria</taxon>
        <taxon>Bacillati</taxon>
        <taxon>Actinomycetota</taxon>
        <taxon>Actinomycetes</taxon>
        <taxon>Propionibacteriales</taxon>
        <taxon>Propionibacteriaceae</taxon>
        <taxon>Propionibacteriaceae incertae sedis</taxon>
        <taxon>Candidatus Avipropionibacterium</taxon>
    </lineage>
</organism>
<reference evidence="5" key="1">
    <citation type="submission" date="2020-10" db="EMBL/GenBank/DDBJ databases">
        <authorList>
            <person name="Gilroy R."/>
        </authorList>
    </citation>
    <scope>NUCLEOTIDE SEQUENCE</scope>
    <source>
        <strain evidence="5">ChiGjej1B1-24693</strain>
    </source>
</reference>
<dbReference type="InterPro" id="IPR036388">
    <property type="entry name" value="WH-like_DNA-bd_sf"/>
</dbReference>
<dbReference type="GO" id="GO:0003677">
    <property type="term" value="F:DNA binding"/>
    <property type="evidence" value="ECO:0007669"/>
    <property type="project" value="UniProtKB-KW"/>
</dbReference>
<gene>
    <name evidence="5" type="ORF">IAA98_14395</name>
</gene>
<dbReference type="GO" id="GO:0003700">
    <property type="term" value="F:DNA-binding transcription factor activity"/>
    <property type="evidence" value="ECO:0007669"/>
    <property type="project" value="InterPro"/>
</dbReference>
<keyword evidence="1" id="KW-0805">Transcription regulation</keyword>
<dbReference type="PANTHER" id="PTHR33154">
    <property type="entry name" value="TRANSCRIPTIONAL REGULATOR, ARSR FAMILY"/>
    <property type="match status" value="1"/>
</dbReference>
<name>A0A9D1GZN8_9ACTN</name>
<evidence type="ECO:0000313" key="6">
    <source>
        <dbReference type="Proteomes" id="UP000886842"/>
    </source>
</evidence>